<dbReference type="Proteomes" id="UP001174136">
    <property type="component" value="Unassembled WGS sequence"/>
</dbReference>
<sequence>MNSLGKSAKWPSYDSLSSTPSLLLSESEHTEDEADLLSSEGEGESGGGSKFYSTAGRGAGAFALGFPFLGHSSDKQCRKSCPVEASPAAPGPSPGAVTLGSSSVTPGDTAFAQKCADLQRFVGPLLELLNGLKVGRFEKGLTGFQQSVAMDRLQRILGILQKPDMGERYLHTLLQVEILLQMWFPQMVPQAFITPTHDRITLGPSRWRQNQLHIPKRKLSWLNPDPSDTTSPQHQPGKRHQSDLLDFCQTATSDNVISTHLPGTTTQKRDMEEITSGLLARELTDSSGTLDNQRHSYSRRENGTWRRLKISPPPSLRDRPAMQNSSVLSSSAVSTADSS</sequence>
<dbReference type="GO" id="GO:0000978">
    <property type="term" value="F:RNA polymerase II cis-regulatory region sequence-specific DNA binding"/>
    <property type="evidence" value="ECO:0007669"/>
    <property type="project" value="TreeGrafter"/>
</dbReference>
<dbReference type="GO" id="GO:0005634">
    <property type="term" value="C:nucleus"/>
    <property type="evidence" value="ECO:0007669"/>
    <property type="project" value="TreeGrafter"/>
</dbReference>
<dbReference type="Pfam" id="PF15673">
    <property type="entry name" value="Ciart"/>
    <property type="match status" value="1"/>
</dbReference>
<gene>
    <name evidence="2" type="primary">CIART_0</name>
    <name evidence="2" type="ORF">N1851_027700</name>
</gene>
<feature type="compositionally biased region" description="Basic and acidic residues" evidence="1">
    <location>
        <begin position="292"/>
        <end position="304"/>
    </location>
</feature>
<evidence type="ECO:0000313" key="2">
    <source>
        <dbReference type="EMBL" id="KAK0136408.1"/>
    </source>
</evidence>
<dbReference type="AlphaFoldDB" id="A0AA47MA03"/>
<dbReference type="PANTHER" id="PTHR35441">
    <property type="entry name" value="CIRCADIAN-ASSOCIATED TRANSCRIPTIONAL REPRESSOR"/>
    <property type="match status" value="1"/>
</dbReference>
<accession>A0AA47MA03</accession>
<keyword evidence="3" id="KW-1185">Reference proteome</keyword>
<name>A0AA47MA03_MERPO</name>
<feature type="region of interest" description="Disordered" evidence="1">
    <location>
        <begin position="1"/>
        <end position="50"/>
    </location>
</feature>
<dbReference type="GO" id="GO:0032922">
    <property type="term" value="P:circadian regulation of gene expression"/>
    <property type="evidence" value="ECO:0007669"/>
    <property type="project" value="InterPro"/>
</dbReference>
<feature type="region of interest" description="Disordered" evidence="1">
    <location>
        <begin position="218"/>
        <end position="241"/>
    </location>
</feature>
<proteinExistence type="predicted"/>
<feature type="compositionally biased region" description="Low complexity" evidence="1">
    <location>
        <begin position="11"/>
        <end position="25"/>
    </location>
</feature>
<evidence type="ECO:0000256" key="1">
    <source>
        <dbReference type="SAM" id="MobiDB-lite"/>
    </source>
</evidence>
<feature type="compositionally biased region" description="Low complexity" evidence="1">
    <location>
        <begin position="325"/>
        <end position="339"/>
    </location>
</feature>
<comment type="caution">
    <text evidence="2">The sequence shown here is derived from an EMBL/GenBank/DDBJ whole genome shotgun (WGS) entry which is preliminary data.</text>
</comment>
<dbReference type="GO" id="GO:0045892">
    <property type="term" value="P:negative regulation of DNA-templated transcription"/>
    <property type="evidence" value="ECO:0007669"/>
    <property type="project" value="TreeGrafter"/>
</dbReference>
<protein>
    <submittedName>
        <fullName evidence="2">Circadian-associated transcriptional repressor</fullName>
    </submittedName>
</protein>
<dbReference type="InterPro" id="IPR031373">
    <property type="entry name" value="Ciart"/>
</dbReference>
<reference evidence="2" key="1">
    <citation type="journal article" date="2023" name="Front. Mar. Sci.">
        <title>A new Merluccius polli reference genome to investigate the effects of global change in West African waters.</title>
        <authorList>
            <person name="Mateo J.L."/>
            <person name="Blanco-Fernandez C."/>
            <person name="Garcia-Vazquez E."/>
            <person name="Machado-Schiaffino G."/>
        </authorList>
    </citation>
    <scope>NUCLEOTIDE SEQUENCE</scope>
    <source>
        <strain evidence="2">C29</strain>
        <tissue evidence="2">Fin</tissue>
    </source>
</reference>
<organism evidence="2 3">
    <name type="scientific">Merluccius polli</name>
    <name type="common">Benguela hake</name>
    <name type="synonym">Merluccius cadenati</name>
    <dbReference type="NCBI Taxonomy" id="89951"/>
    <lineage>
        <taxon>Eukaryota</taxon>
        <taxon>Metazoa</taxon>
        <taxon>Chordata</taxon>
        <taxon>Craniata</taxon>
        <taxon>Vertebrata</taxon>
        <taxon>Euteleostomi</taxon>
        <taxon>Actinopterygii</taxon>
        <taxon>Neopterygii</taxon>
        <taxon>Teleostei</taxon>
        <taxon>Neoteleostei</taxon>
        <taxon>Acanthomorphata</taxon>
        <taxon>Zeiogadaria</taxon>
        <taxon>Gadariae</taxon>
        <taxon>Gadiformes</taxon>
        <taxon>Gadoidei</taxon>
        <taxon>Merlucciidae</taxon>
        <taxon>Merluccius</taxon>
    </lineage>
</organism>
<feature type="region of interest" description="Disordered" evidence="1">
    <location>
        <begin position="279"/>
        <end position="339"/>
    </location>
</feature>
<dbReference type="PANTHER" id="PTHR35441:SF1">
    <property type="entry name" value="CIRCADIAN-ASSOCIATED TRANSCRIPTIONAL REPRESSOR"/>
    <property type="match status" value="1"/>
</dbReference>
<evidence type="ECO:0000313" key="3">
    <source>
        <dbReference type="Proteomes" id="UP001174136"/>
    </source>
</evidence>
<dbReference type="EMBL" id="JAOPHQ010005162">
    <property type="protein sequence ID" value="KAK0136408.1"/>
    <property type="molecule type" value="Genomic_DNA"/>
</dbReference>
<feature type="region of interest" description="Disordered" evidence="1">
    <location>
        <begin position="79"/>
        <end position="102"/>
    </location>
</feature>